<dbReference type="Proteomes" id="UP000291343">
    <property type="component" value="Unassembled WGS sequence"/>
</dbReference>
<dbReference type="InParanoid" id="A0A482WZW4"/>
<accession>A0A482WZW4</accession>
<keyword evidence="3" id="KW-1185">Reference proteome</keyword>
<reference evidence="2 3" key="1">
    <citation type="journal article" date="2017" name="Gigascience">
        <title>Genome sequence of the small brown planthopper, Laodelphax striatellus.</title>
        <authorList>
            <person name="Zhu J."/>
            <person name="Jiang F."/>
            <person name="Wang X."/>
            <person name="Yang P."/>
            <person name="Bao Y."/>
            <person name="Zhao W."/>
            <person name="Wang W."/>
            <person name="Lu H."/>
            <person name="Wang Q."/>
            <person name="Cui N."/>
            <person name="Li J."/>
            <person name="Chen X."/>
            <person name="Luo L."/>
            <person name="Yu J."/>
            <person name="Kang L."/>
            <person name="Cui F."/>
        </authorList>
    </citation>
    <scope>NUCLEOTIDE SEQUENCE [LARGE SCALE GENOMIC DNA]</scope>
    <source>
        <strain evidence="2">Lst14</strain>
    </source>
</reference>
<dbReference type="EMBL" id="QKKF02020752">
    <property type="protein sequence ID" value="RZF39085.1"/>
    <property type="molecule type" value="Genomic_DNA"/>
</dbReference>
<evidence type="ECO:0000313" key="2">
    <source>
        <dbReference type="EMBL" id="RZF39085.1"/>
    </source>
</evidence>
<dbReference type="STRING" id="195883.A0A482WZW4"/>
<sequence>MHGQWSEGLRVTGTSQSGMPQPLPPPPKREPKSFGKFSTPPSQKWKAIFRQCYAVMGVGAEPPPPPPPGRRDCQRAWESVAAALGSQSLLLSHRHHEKLQTIPDFGRGEMLDADSYKMVIAYLGQRSLSVVGLPARLGECVYQNLLRFHLF</sequence>
<dbReference type="AlphaFoldDB" id="A0A482WZW4"/>
<comment type="caution">
    <text evidence="2">The sequence shown here is derived from an EMBL/GenBank/DDBJ whole genome shotgun (WGS) entry which is preliminary data.</text>
</comment>
<feature type="region of interest" description="Disordered" evidence="1">
    <location>
        <begin position="1"/>
        <end position="43"/>
    </location>
</feature>
<dbReference type="OrthoDB" id="48314at2759"/>
<organism evidence="2 3">
    <name type="scientific">Laodelphax striatellus</name>
    <name type="common">Small brown planthopper</name>
    <name type="synonym">Delphax striatella</name>
    <dbReference type="NCBI Taxonomy" id="195883"/>
    <lineage>
        <taxon>Eukaryota</taxon>
        <taxon>Metazoa</taxon>
        <taxon>Ecdysozoa</taxon>
        <taxon>Arthropoda</taxon>
        <taxon>Hexapoda</taxon>
        <taxon>Insecta</taxon>
        <taxon>Pterygota</taxon>
        <taxon>Neoptera</taxon>
        <taxon>Paraneoptera</taxon>
        <taxon>Hemiptera</taxon>
        <taxon>Auchenorrhyncha</taxon>
        <taxon>Fulgoroidea</taxon>
        <taxon>Delphacidae</taxon>
        <taxon>Criomorphinae</taxon>
        <taxon>Laodelphax</taxon>
    </lineage>
</organism>
<name>A0A482WZW4_LAOST</name>
<protein>
    <submittedName>
        <fullName evidence="2">Uncharacterized protein</fullName>
    </submittedName>
</protein>
<evidence type="ECO:0000256" key="1">
    <source>
        <dbReference type="SAM" id="MobiDB-lite"/>
    </source>
</evidence>
<evidence type="ECO:0000313" key="3">
    <source>
        <dbReference type="Proteomes" id="UP000291343"/>
    </source>
</evidence>
<proteinExistence type="predicted"/>
<gene>
    <name evidence="2" type="ORF">LSTR_LSTR016064</name>
</gene>